<dbReference type="InterPro" id="IPR013780">
    <property type="entry name" value="Glyco_hydro_b"/>
</dbReference>
<dbReference type="InterPro" id="IPR000602">
    <property type="entry name" value="Glyco_hydro_38_N"/>
</dbReference>
<evidence type="ECO:0000256" key="2">
    <source>
        <dbReference type="ARBA" id="ARBA00011748"/>
    </source>
</evidence>
<proteinExistence type="inferred from homology"/>
<reference evidence="11" key="1">
    <citation type="journal article" date="2020" name="bioRxiv">
        <title>Chromosome-level reference genome of the European wasp spider Argiope bruennichi: a resource for studies on range expansion and evolutionary adaptation.</title>
        <authorList>
            <person name="Sheffer M.M."/>
            <person name="Hoppe A."/>
            <person name="Krehenwinkel H."/>
            <person name="Uhl G."/>
            <person name="Kuss A.W."/>
            <person name="Jensen L."/>
            <person name="Jensen C."/>
            <person name="Gillespie R.G."/>
            <person name="Hoff K.J."/>
            <person name="Prost S."/>
        </authorList>
    </citation>
    <scope>NUCLEOTIDE SEQUENCE</scope>
</reference>
<dbReference type="InterPro" id="IPR011013">
    <property type="entry name" value="Gal_mutarotase_sf_dom"/>
</dbReference>
<keyword evidence="12" id="KW-1185">Reference proteome</keyword>
<keyword evidence="4 9" id="KW-0378">Hydrolase</keyword>
<dbReference type="AlphaFoldDB" id="A0A8T0G3M0"/>
<evidence type="ECO:0000259" key="10">
    <source>
        <dbReference type="SMART" id="SM00872"/>
    </source>
</evidence>
<evidence type="ECO:0000256" key="1">
    <source>
        <dbReference type="ARBA" id="ARBA00009792"/>
    </source>
</evidence>
<dbReference type="Gene3D" id="3.20.110.10">
    <property type="entry name" value="Glycoside hydrolase 38, N terminal domain"/>
    <property type="match status" value="1"/>
</dbReference>
<dbReference type="Proteomes" id="UP000807504">
    <property type="component" value="Unassembled WGS sequence"/>
</dbReference>
<dbReference type="GO" id="GO:0000139">
    <property type="term" value="C:Golgi membrane"/>
    <property type="evidence" value="ECO:0007669"/>
    <property type="project" value="TreeGrafter"/>
</dbReference>
<dbReference type="Gene3D" id="2.70.98.30">
    <property type="entry name" value="Golgi alpha-mannosidase II, domain 4"/>
    <property type="match status" value="1"/>
</dbReference>
<comment type="similarity">
    <text evidence="1 9">Belongs to the glycosyl hydrolase 38 family.</text>
</comment>
<dbReference type="SUPFAM" id="SSF88713">
    <property type="entry name" value="Glycoside hydrolase/deacetylase"/>
    <property type="match status" value="1"/>
</dbReference>
<dbReference type="SUPFAM" id="SSF88688">
    <property type="entry name" value="Families 57/38 glycoside transferase middle domain"/>
    <property type="match status" value="1"/>
</dbReference>
<dbReference type="EC" id="3.2.1.-" evidence="9"/>
<comment type="function">
    <text evidence="7">Catalyzes the first committed step in the biosynthesis of complex N-glycans. It controls conversion of high mannose to complex N-glycans; the final hydrolytic step in the N-glycan maturation pathway.</text>
</comment>
<dbReference type="GO" id="GO:0004572">
    <property type="term" value="F:mannosyl-oligosaccharide 1,3-1,6-alpha-mannosidase activity"/>
    <property type="evidence" value="ECO:0007669"/>
    <property type="project" value="UniProtKB-EC"/>
</dbReference>
<evidence type="ECO:0000313" key="11">
    <source>
        <dbReference type="EMBL" id="KAF8797115.1"/>
    </source>
</evidence>
<feature type="domain" description="Glycoside hydrolase family 38 central" evidence="10">
    <location>
        <begin position="445"/>
        <end position="529"/>
    </location>
</feature>
<dbReference type="Gene3D" id="2.60.40.1180">
    <property type="entry name" value="Golgi alpha-mannosidase II"/>
    <property type="match status" value="1"/>
</dbReference>
<dbReference type="SUPFAM" id="SSF74650">
    <property type="entry name" value="Galactose mutarotase-like"/>
    <property type="match status" value="1"/>
</dbReference>
<dbReference type="Pfam" id="PF01074">
    <property type="entry name" value="Glyco_hydro_38N"/>
    <property type="match status" value="1"/>
</dbReference>
<dbReference type="Pfam" id="PF07748">
    <property type="entry name" value="Glyco_hydro_38C"/>
    <property type="match status" value="1"/>
</dbReference>
<dbReference type="GO" id="GO:0006013">
    <property type="term" value="P:mannose metabolic process"/>
    <property type="evidence" value="ECO:0007669"/>
    <property type="project" value="InterPro"/>
</dbReference>
<dbReference type="GO" id="GO:0046872">
    <property type="term" value="F:metal ion binding"/>
    <property type="evidence" value="ECO:0007669"/>
    <property type="project" value="UniProtKB-KW"/>
</dbReference>
<sequence length="1075" mass="123963">MHLRRFRTRALLSIILLGTVLLVICSYSSFPSPSYLKNRISSDDSLTASWWDRLWSSSGKCKSSTPKPSTERLNTADIYPKLDFRVPDNAGAGFWNEVLESRYREIRETWKELPLEVIVLPHSHVDPGWLRTFDDYFENSVSHILDNMVTFLNRTEDFRFIWAEISFFSKWWERQSKQIKDVVKKILQKKQLEFVTGGWVMPDEATTSYFAVVDQLIEGNQWLKQHLNYTPQHGWSVDVFGHSASLPYILTTAGITDTVILRSHYAWKAFLAKIQSFDFYWEQPFDSPRMFCHMAPSDLYSFKHTCGPDPSSCLKYDFRKIFGEMSESTADTVTDQNVELKANHLLGQYGRYASLFNHSVLLVPLGDDFRYNVYAEWEQQYKNYKKLFDFINGKKEWNTHIRFGTVGDYFKEVHQRLQNFSYNSVLSLSGDFFPYGDVYANARPSYWTGFYTTRPFYKKLARELEQWLRSAEILYSLAKTNIKESEESVFLKDYASLVSARQNLGLFQHHDAITGTSRKHVMEDYGRRLHSGITNAMSVASHMTQILLMKRLYEGNIWTSQVYPDVYRTVWKEPTKKLPVQMADAGRKITFFNPLTTTRTEAVRLKVRTPHVQILDSKGNVVPFQINPVWREKFSVSHTTFELIFVITLEPLSFSTYTLENALSTDGNDLKKSVVSLFLKDDSNASVKNSAFKFEEPNDREINLESPHFRVKFSPSGVLKEIYMKDSGISKKTEIDFRAYIPWVYRSGAYLFQPDFPNPLSFGNLTEHFPYLCLVRGPIVSEFHMIYQNFLKLTVHLYHFDSSPSGLQIDVSADISKLNRDVELVMRINSNIKNNGVFYTDSNGLQMLKRKYVNSLPIQGNYYPATSNMYIEDEEIRLNLLVPHSHGVTSPFPGTIEVMLDRKMREDDGRGMSEGVVDNQMVSRTFWLVPESVQKNVMPTSSLSSRTQVLSLRAQYPVITFFTDNGEALIIHPKLSLLPKPWPSDVHLVNLRTLPLADNYTLPSNDSLMVIHESFGSCKAESFIDKIIKSKMGALFSKVKIEKIEKTSLTGAVSYTQDSISASTAKLQTYKITFR</sequence>
<comment type="subunit">
    <text evidence="2">Homodimer; disulfide-linked.</text>
</comment>
<dbReference type="EMBL" id="JABXBU010000001">
    <property type="protein sequence ID" value="KAF8797115.1"/>
    <property type="molecule type" value="Genomic_DNA"/>
</dbReference>
<protein>
    <recommendedName>
        <fullName evidence="9">Alpha-mannosidase</fullName>
        <ecNumber evidence="9">3.2.1.-</ecNumber>
    </recommendedName>
</protein>
<dbReference type="InterPro" id="IPR027291">
    <property type="entry name" value="Glyco_hydro_38_N_sf"/>
</dbReference>
<evidence type="ECO:0000256" key="8">
    <source>
        <dbReference type="ARBA" id="ARBA00093232"/>
    </source>
</evidence>
<dbReference type="InterPro" id="IPR037094">
    <property type="entry name" value="Glyco_hydro_38_cen_sf"/>
</dbReference>
<name>A0A8T0G3M0_ARGBR</name>
<evidence type="ECO:0000313" key="12">
    <source>
        <dbReference type="Proteomes" id="UP000807504"/>
    </source>
</evidence>
<organism evidence="11 12">
    <name type="scientific">Argiope bruennichi</name>
    <name type="common">Wasp spider</name>
    <name type="synonym">Aranea bruennichi</name>
    <dbReference type="NCBI Taxonomy" id="94029"/>
    <lineage>
        <taxon>Eukaryota</taxon>
        <taxon>Metazoa</taxon>
        <taxon>Ecdysozoa</taxon>
        <taxon>Arthropoda</taxon>
        <taxon>Chelicerata</taxon>
        <taxon>Arachnida</taxon>
        <taxon>Araneae</taxon>
        <taxon>Araneomorphae</taxon>
        <taxon>Entelegynae</taxon>
        <taxon>Araneoidea</taxon>
        <taxon>Araneidae</taxon>
        <taxon>Argiope</taxon>
    </lineage>
</organism>
<dbReference type="InterPro" id="IPR050843">
    <property type="entry name" value="Glycosyl_Hydrlase_38"/>
</dbReference>
<dbReference type="InterPro" id="IPR011682">
    <property type="entry name" value="Glyco_hydro_38_C"/>
</dbReference>
<accession>A0A8T0G3M0</accession>
<evidence type="ECO:0000256" key="5">
    <source>
        <dbReference type="ARBA" id="ARBA00022833"/>
    </source>
</evidence>
<dbReference type="FunFam" id="1.20.1270.50:FF:000001">
    <property type="entry name" value="Alpha-mannosidase"/>
    <property type="match status" value="1"/>
</dbReference>
<evidence type="ECO:0000256" key="4">
    <source>
        <dbReference type="ARBA" id="ARBA00022801"/>
    </source>
</evidence>
<comment type="cofactor">
    <cofactor evidence="9">
        <name>Zn(2+)</name>
        <dbReference type="ChEBI" id="CHEBI:29105"/>
    </cofactor>
    <text evidence="9">Binds 1 zinc ion per subunit.</text>
</comment>
<dbReference type="FunFam" id="3.20.110.10:FF:000010">
    <property type="entry name" value="Alpha-mannosidase"/>
    <property type="match status" value="1"/>
</dbReference>
<dbReference type="SMART" id="SM00872">
    <property type="entry name" value="Alpha-mann_mid"/>
    <property type="match status" value="1"/>
</dbReference>
<dbReference type="InterPro" id="IPR011330">
    <property type="entry name" value="Glyco_hydro/deAcase_b/a-brl"/>
</dbReference>
<evidence type="ECO:0000256" key="3">
    <source>
        <dbReference type="ARBA" id="ARBA00022723"/>
    </source>
</evidence>
<dbReference type="Gene3D" id="1.20.1270.50">
    <property type="entry name" value="Glycoside hydrolase family 38, central domain"/>
    <property type="match status" value="1"/>
</dbReference>
<evidence type="ECO:0000256" key="6">
    <source>
        <dbReference type="ARBA" id="ARBA00023295"/>
    </source>
</evidence>
<keyword evidence="6 9" id="KW-0326">Glycosidase</keyword>
<comment type="catalytic activity">
    <reaction evidence="8">
        <text>N(4)-{beta-D-GlcNAc-(1-&gt;2)-alpha-D-Man-(1-&gt;3)-[alpha-D-Man-(1-&gt;3)-[alpha-D-Man-(1-&gt;6)]-alpha-D-Man-(1-&gt;6)]-beta-D-Man-(1-&gt;4)-beta-D-GlcNAc-(1-&gt;4)-beta-D-GlcNAc}-L-asparaginyl-[protein] + 2 H2O = 2 alpha-D-mannopyranose + an N(4)-{beta-D-GlcNAc-(1-&gt;2)-alpha-D-Man-(1-&gt;3)-[alpha-D-Man-(1-&gt;6)]-beta-D-Man-(1-&gt;4)-beta-D-GlcNAc-(1-&gt;4)-beta-D-GlcNAc}-L-asparaginyl-[protein]</text>
        <dbReference type="Rhea" id="RHEA:56052"/>
        <dbReference type="Rhea" id="RHEA-COMP:14368"/>
        <dbReference type="Rhea" id="RHEA-COMP:14369"/>
        <dbReference type="ChEBI" id="CHEBI:15377"/>
        <dbReference type="ChEBI" id="CHEBI:28729"/>
        <dbReference type="ChEBI" id="CHEBI:60615"/>
        <dbReference type="ChEBI" id="CHEBI:60625"/>
        <dbReference type="EC" id="3.2.1.114"/>
    </reaction>
</comment>
<keyword evidence="3 9" id="KW-0479">Metal-binding</keyword>
<gene>
    <name evidence="11" type="ORF">HNY73_001419</name>
</gene>
<keyword evidence="5 9" id="KW-0862">Zinc</keyword>
<dbReference type="PANTHER" id="PTHR11607">
    <property type="entry name" value="ALPHA-MANNOSIDASE"/>
    <property type="match status" value="1"/>
</dbReference>
<evidence type="ECO:0000256" key="9">
    <source>
        <dbReference type="RuleBase" id="RU361199"/>
    </source>
</evidence>
<comment type="caution">
    <text evidence="11">The sequence shown here is derived from an EMBL/GenBank/DDBJ whole genome shotgun (WGS) entry which is preliminary data.</text>
</comment>
<reference evidence="11" key="2">
    <citation type="submission" date="2020-06" db="EMBL/GenBank/DDBJ databases">
        <authorList>
            <person name="Sheffer M."/>
        </authorList>
    </citation>
    <scope>NUCLEOTIDE SEQUENCE</scope>
</reference>
<dbReference type="GO" id="GO:0006491">
    <property type="term" value="P:N-glycan processing"/>
    <property type="evidence" value="ECO:0007669"/>
    <property type="project" value="TreeGrafter"/>
</dbReference>
<dbReference type="GO" id="GO:0030246">
    <property type="term" value="F:carbohydrate binding"/>
    <property type="evidence" value="ECO:0007669"/>
    <property type="project" value="InterPro"/>
</dbReference>
<dbReference type="InterPro" id="IPR015341">
    <property type="entry name" value="Glyco_hydro_38_cen"/>
</dbReference>
<dbReference type="InterPro" id="IPR028995">
    <property type="entry name" value="Glyco_hydro_57/38_cen_sf"/>
</dbReference>
<dbReference type="Pfam" id="PF09261">
    <property type="entry name" value="Alpha-mann_mid"/>
    <property type="match status" value="1"/>
</dbReference>
<dbReference type="PANTHER" id="PTHR11607:SF70">
    <property type="entry name" value="ALPHA-MANNOSIDASE"/>
    <property type="match status" value="1"/>
</dbReference>
<evidence type="ECO:0000256" key="7">
    <source>
        <dbReference type="ARBA" id="ARBA00059516"/>
    </source>
</evidence>